<name>A0AB34K3E8_PRYPA</name>
<organism evidence="1 2">
    <name type="scientific">Prymnesium parvum</name>
    <name type="common">Toxic golden alga</name>
    <dbReference type="NCBI Taxonomy" id="97485"/>
    <lineage>
        <taxon>Eukaryota</taxon>
        <taxon>Haptista</taxon>
        <taxon>Haptophyta</taxon>
        <taxon>Prymnesiophyceae</taxon>
        <taxon>Prymnesiales</taxon>
        <taxon>Prymnesiaceae</taxon>
        <taxon>Prymnesium</taxon>
    </lineage>
</organism>
<dbReference type="EMBL" id="JBGBPQ010000003">
    <property type="protein sequence ID" value="KAL1527461.1"/>
    <property type="molecule type" value="Genomic_DNA"/>
</dbReference>
<evidence type="ECO:0008006" key="3">
    <source>
        <dbReference type="Google" id="ProtNLM"/>
    </source>
</evidence>
<proteinExistence type="predicted"/>
<protein>
    <recommendedName>
        <fullName evidence="3">Fe2OG dioxygenase domain-containing protein</fullName>
    </recommendedName>
</protein>
<sequence>MAAACSSDGGHSESLRVILGDSVRRIGPQPLERTFWEWLPCHEHAVRNAATLFPLRETWREPPIDRMCCMPARGCFRGVMDAAVDIPPRHFSVGQRVRMRNYANRQEQVSGWESGRVASVGPPLRVRPASRSSRMGEVYDEVRPIKESDDVYDLEIVERVRKLLVRQLDIPDSHIVSSVWRRQTIKPMEGFAHRNAWHFDYGQHSWAIFSALLYVGNEADVPLVGGWTGFVDTEPPSKDGETSLPPGLERLSNGSAVLHRGLAVAPVPGRIVIFSGGAENYHAPLPVAQGRRQSLQMWFKCAC</sequence>
<dbReference type="AlphaFoldDB" id="A0AB34K3E8"/>
<gene>
    <name evidence="1" type="ORF">AB1Y20_016126</name>
</gene>
<reference evidence="1 2" key="1">
    <citation type="journal article" date="2024" name="Science">
        <title>Giant polyketide synthase enzymes in the biosynthesis of giant marine polyether toxins.</title>
        <authorList>
            <person name="Fallon T.R."/>
            <person name="Shende V.V."/>
            <person name="Wierzbicki I.H."/>
            <person name="Pendleton A.L."/>
            <person name="Watervoot N.F."/>
            <person name="Auber R.P."/>
            <person name="Gonzalez D.J."/>
            <person name="Wisecaver J.H."/>
            <person name="Moore B.S."/>
        </authorList>
    </citation>
    <scope>NUCLEOTIDE SEQUENCE [LARGE SCALE GENOMIC DNA]</scope>
    <source>
        <strain evidence="1 2">12B1</strain>
    </source>
</reference>
<evidence type="ECO:0000313" key="2">
    <source>
        <dbReference type="Proteomes" id="UP001515480"/>
    </source>
</evidence>
<accession>A0AB34K3E8</accession>
<dbReference type="Gene3D" id="2.60.120.620">
    <property type="entry name" value="q2cbj1_9rhob like domain"/>
    <property type="match status" value="1"/>
</dbReference>
<dbReference type="Proteomes" id="UP001515480">
    <property type="component" value="Unassembled WGS sequence"/>
</dbReference>
<keyword evidence="2" id="KW-1185">Reference proteome</keyword>
<comment type="caution">
    <text evidence="1">The sequence shown here is derived from an EMBL/GenBank/DDBJ whole genome shotgun (WGS) entry which is preliminary data.</text>
</comment>
<evidence type="ECO:0000313" key="1">
    <source>
        <dbReference type="EMBL" id="KAL1527461.1"/>
    </source>
</evidence>